<dbReference type="Gene3D" id="3.90.70.120">
    <property type="match status" value="1"/>
</dbReference>
<accession>A0ABD3XW56</accession>
<sequence length="175" mass="19706">MEEQFVRITISNWKNMGLWVSMHQSNPLFKGSGCQCTSNVLMSITKASTKHWSQATFDNILIRGDLLYINVACLVGQQYILPDELPISGTLFQSDKETNPFHNLEQAITCLEILNYPFMKFCNKTPSYTIVDSHSREISGLSSPDGTAIMTTHPTMRHLVKFIRDLTLSLSLGDS</sequence>
<evidence type="ECO:0000313" key="1">
    <source>
        <dbReference type="EMBL" id="KAL3889273.1"/>
    </source>
</evidence>
<name>A0ABD3XW56_SINWO</name>
<comment type="caution">
    <text evidence="1">The sequence shown here is derived from an EMBL/GenBank/DDBJ whole genome shotgun (WGS) entry which is preliminary data.</text>
</comment>
<keyword evidence="2" id="KW-1185">Reference proteome</keyword>
<gene>
    <name evidence="1" type="ORF">ACJMK2_001620</name>
</gene>
<dbReference type="EMBL" id="JBJQND010000001">
    <property type="protein sequence ID" value="KAL3889273.1"/>
    <property type="molecule type" value="Genomic_DNA"/>
</dbReference>
<dbReference type="AlphaFoldDB" id="A0ABD3XW56"/>
<proteinExistence type="predicted"/>
<reference evidence="1 2" key="1">
    <citation type="submission" date="2024-11" db="EMBL/GenBank/DDBJ databases">
        <title>Chromosome-level genome assembly of the freshwater bivalve Anodonta woodiana.</title>
        <authorList>
            <person name="Chen X."/>
        </authorList>
    </citation>
    <scope>NUCLEOTIDE SEQUENCE [LARGE SCALE GENOMIC DNA]</scope>
    <source>
        <strain evidence="1">MN2024</strain>
        <tissue evidence="1">Gills</tissue>
    </source>
</reference>
<organism evidence="1 2">
    <name type="scientific">Sinanodonta woodiana</name>
    <name type="common">Chinese pond mussel</name>
    <name type="synonym">Anodonta woodiana</name>
    <dbReference type="NCBI Taxonomy" id="1069815"/>
    <lineage>
        <taxon>Eukaryota</taxon>
        <taxon>Metazoa</taxon>
        <taxon>Spiralia</taxon>
        <taxon>Lophotrochozoa</taxon>
        <taxon>Mollusca</taxon>
        <taxon>Bivalvia</taxon>
        <taxon>Autobranchia</taxon>
        <taxon>Heteroconchia</taxon>
        <taxon>Palaeoheterodonta</taxon>
        <taxon>Unionida</taxon>
        <taxon>Unionoidea</taxon>
        <taxon>Unionidae</taxon>
        <taxon>Unioninae</taxon>
        <taxon>Sinanodonta</taxon>
    </lineage>
</organism>
<evidence type="ECO:0000313" key="2">
    <source>
        <dbReference type="Proteomes" id="UP001634394"/>
    </source>
</evidence>
<dbReference type="Proteomes" id="UP001634394">
    <property type="component" value="Unassembled WGS sequence"/>
</dbReference>
<protein>
    <submittedName>
        <fullName evidence="1">Uncharacterized protein</fullName>
    </submittedName>
</protein>